<evidence type="ECO:0000313" key="1">
    <source>
        <dbReference type="EMBL" id="DAF92227.1"/>
    </source>
</evidence>
<reference evidence="1" key="1">
    <citation type="journal article" date="2021" name="Proc. Natl. Acad. Sci. U.S.A.">
        <title>A Catalog of Tens of Thousands of Viruses from Human Metagenomes Reveals Hidden Associations with Chronic Diseases.</title>
        <authorList>
            <person name="Tisza M.J."/>
            <person name="Buck C.B."/>
        </authorList>
    </citation>
    <scope>NUCLEOTIDE SEQUENCE</scope>
    <source>
        <strain evidence="1">CtgN495</strain>
    </source>
</reference>
<accession>A0A8S5UCR5</accession>
<proteinExistence type="predicted"/>
<sequence>MSVYELLIHSKNVYDVEFRDHKGVILNKMDIAKAITSQYQNMNVMQFMPFLMCNGCIKLIIYV</sequence>
<dbReference type="EMBL" id="BK016063">
    <property type="protein sequence ID" value="DAF92227.1"/>
    <property type="molecule type" value="Genomic_DNA"/>
</dbReference>
<organism evidence="1">
    <name type="scientific">Siphoviridae sp. ctgN495</name>
    <dbReference type="NCBI Taxonomy" id="2825608"/>
    <lineage>
        <taxon>Viruses</taxon>
        <taxon>Duplodnaviria</taxon>
        <taxon>Heunggongvirae</taxon>
        <taxon>Uroviricota</taxon>
        <taxon>Caudoviricetes</taxon>
    </lineage>
</organism>
<protein>
    <submittedName>
        <fullName evidence="1">Uncharacterized protein</fullName>
    </submittedName>
</protein>
<name>A0A8S5UCR5_9CAUD</name>